<dbReference type="AlphaFoldDB" id="A0A177E225"/>
<evidence type="ECO:0000256" key="1">
    <source>
        <dbReference type="ARBA" id="ARBA00004173"/>
    </source>
</evidence>
<dbReference type="VEuPathDB" id="FungiDB:CC77DRAFT_1015131"/>
<evidence type="ECO:0000256" key="2">
    <source>
        <dbReference type="ARBA" id="ARBA00022946"/>
    </source>
</evidence>
<feature type="region of interest" description="Disordered" evidence="4">
    <location>
        <begin position="32"/>
        <end position="79"/>
    </location>
</feature>
<keyword evidence="6" id="KW-1185">Reference proteome</keyword>
<dbReference type="PANTHER" id="PTHR28554">
    <property type="entry name" value="39S RIBOSOMAL PROTEIN L45, MITOCHONDRIAL"/>
    <property type="match status" value="1"/>
</dbReference>
<dbReference type="RefSeq" id="XP_018391179.1">
    <property type="nucleotide sequence ID" value="XM_018523965.1"/>
</dbReference>
<feature type="region of interest" description="Disordered" evidence="4">
    <location>
        <begin position="255"/>
        <end position="298"/>
    </location>
</feature>
<dbReference type="GO" id="GO:0005739">
    <property type="term" value="C:mitochondrion"/>
    <property type="evidence" value="ECO:0007669"/>
    <property type="project" value="UniProtKB-SubCell"/>
</dbReference>
<accession>A0A177E225</accession>
<name>A0A177E225_ALTAL</name>
<dbReference type="Gene3D" id="3.10.450.240">
    <property type="match status" value="1"/>
</dbReference>
<reference evidence="5 6" key="1">
    <citation type="submission" date="2016-05" db="EMBL/GenBank/DDBJ databases">
        <title>Comparative analysis of secretome profiles of manganese(II)-oxidizing ascomycete fungi.</title>
        <authorList>
            <consortium name="DOE Joint Genome Institute"/>
            <person name="Zeiner C.A."/>
            <person name="Purvine S.O."/>
            <person name="Zink E.M."/>
            <person name="Wu S."/>
            <person name="Pasa-Tolic L."/>
            <person name="Chaput D.L."/>
            <person name="Haridas S."/>
            <person name="Grigoriev I.V."/>
            <person name="Santelli C.M."/>
            <person name="Hansel C.M."/>
        </authorList>
    </citation>
    <scope>NUCLEOTIDE SEQUENCE [LARGE SCALE GENOMIC DNA]</scope>
    <source>
        <strain evidence="5 6">SRC1lrK2f</strain>
    </source>
</reference>
<organism evidence="5 6">
    <name type="scientific">Alternaria alternata</name>
    <name type="common">Alternaria rot fungus</name>
    <name type="synonym">Torula alternata</name>
    <dbReference type="NCBI Taxonomy" id="5599"/>
    <lineage>
        <taxon>Eukaryota</taxon>
        <taxon>Fungi</taxon>
        <taxon>Dikarya</taxon>
        <taxon>Ascomycota</taxon>
        <taxon>Pezizomycotina</taxon>
        <taxon>Dothideomycetes</taxon>
        <taxon>Pleosporomycetidae</taxon>
        <taxon>Pleosporales</taxon>
        <taxon>Pleosporineae</taxon>
        <taxon>Pleosporaceae</taxon>
        <taxon>Alternaria</taxon>
        <taxon>Alternaria sect. Alternaria</taxon>
        <taxon>Alternaria alternata complex</taxon>
    </lineage>
</organism>
<evidence type="ECO:0000313" key="6">
    <source>
        <dbReference type="Proteomes" id="UP000077248"/>
    </source>
</evidence>
<dbReference type="OMA" id="RYYYRAC"/>
<keyword evidence="3" id="KW-0496">Mitochondrion</keyword>
<dbReference type="InterPro" id="IPR051975">
    <property type="entry name" value="mtLSU_mL45"/>
</dbReference>
<sequence length="381" mass="43228">MSSQLPLRSIRIPALQRQCLFQRHQILLRSAQPAITHPSSRRTFSSTPSRPNKRSQFGQDKAQTRSAAEAQVAPSPKVNFDRAQRDADAMAEDIGILQNTIVRASFKDVWEETDHVREVMGYYWNMVKHKATALYSRYYYRACIQKSGWTKYLPVDPFNNTQYKVLAQRHYKRIQQCFAKGNIGPLEQICLPPLVKKLKQRVAARGGKLNMSWHLHKVKSMRVVSHRAAPLGEEQPDSAYRQVVVRIESVQSLKRSDSSSSKSASSSSRSAKPSSSPRAVAPPLPWVPDSVRQRAEKARQRIQKLEDEGENVNQIVKSGDKYADNGVPKTVVEYLVLQKRVVRGVEEDWKVWGFAKESTPSVVASDEKYWAKMLDTQLGPA</sequence>
<feature type="compositionally biased region" description="Low complexity" evidence="4">
    <location>
        <begin position="36"/>
        <end position="50"/>
    </location>
</feature>
<keyword evidence="2" id="KW-0809">Transit peptide</keyword>
<evidence type="ECO:0000313" key="5">
    <source>
        <dbReference type="EMBL" id="OAG25758.1"/>
    </source>
</evidence>
<dbReference type="EMBL" id="KV441469">
    <property type="protein sequence ID" value="OAG25758.1"/>
    <property type="molecule type" value="Genomic_DNA"/>
</dbReference>
<proteinExistence type="predicted"/>
<protein>
    <submittedName>
        <fullName evidence="5">Uncharacterized protein</fullName>
    </submittedName>
</protein>
<evidence type="ECO:0000256" key="3">
    <source>
        <dbReference type="ARBA" id="ARBA00023128"/>
    </source>
</evidence>
<dbReference type="Proteomes" id="UP000077248">
    <property type="component" value="Unassembled WGS sequence"/>
</dbReference>
<dbReference type="GeneID" id="29109559"/>
<evidence type="ECO:0000256" key="4">
    <source>
        <dbReference type="SAM" id="MobiDB-lite"/>
    </source>
</evidence>
<gene>
    <name evidence="5" type="ORF">CC77DRAFT_1015131</name>
</gene>
<dbReference type="PANTHER" id="PTHR28554:SF1">
    <property type="entry name" value="LARGE RIBOSOMAL SUBUNIT PROTEIN ML45"/>
    <property type="match status" value="1"/>
</dbReference>
<feature type="compositionally biased region" description="Low complexity" evidence="4">
    <location>
        <begin position="258"/>
        <end position="279"/>
    </location>
</feature>
<comment type="subcellular location">
    <subcellularLocation>
        <location evidence="1">Mitochondrion</location>
    </subcellularLocation>
</comment>
<dbReference type="KEGG" id="aalt:CC77DRAFT_1015131"/>